<dbReference type="Proteomes" id="UP000711407">
    <property type="component" value="Unassembled WGS sequence"/>
</dbReference>
<dbReference type="AlphaFoldDB" id="A0A921JIQ9"/>
<feature type="domain" description="DUF4960" evidence="1">
    <location>
        <begin position="18"/>
        <end position="291"/>
    </location>
</feature>
<reference evidence="2" key="1">
    <citation type="journal article" date="2021" name="PeerJ">
        <title>Extensive microbial diversity within the chicken gut microbiome revealed by metagenomics and culture.</title>
        <authorList>
            <person name="Gilroy R."/>
            <person name="Ravi A."/>
            <person name="Getino M."/>
            <person name="Pursley I."/>
            <person name="Horton D.L."/>
            <person name="Alikhan N.F."/>
            <person name="Baker D."/>
            <person name="Gharbi K."/>
            <person name="Hall N."/>
            <person name="Watson M."/>
            <person name="Adriaenssens E.M."/>
            <person name="Foster-Nyarko E."/>
            <person name="Jarju S."/>
            <person name="Secka A."/>
            <person name="Antonio M."/>
            <person name="Oren A."/>
            <person name="Chaudhuri R.R."/>
            <person name="La Ragione R."/>
            <person name="Hildebrand F."/>
            <person name="Pallen M.J."/>
        </authorList>
    </citation>
    <scope>NUCLEOTIDE SEQUENCE</scope>
    <source>
        <strain evidence="2">4100</strain>
    </source>
</reference>
<reference evidence="2" key="2">
    <citation type="submission" date="2021-09" db="EMBL/GenBank/DDBJ databases">
        <authorList>
            <person name="Gilroy R."/>
        </authorList>
    </citation>
    <scope>NUCLEOTIDE SEQUENCE</scope>
    <source>
        <strain evidence="2">4100</strain>
    </source>
</reference>
<evidence type="ECO:0000259" key="1">
    <source>
        <dbReference type="Pfam" id="PF16324"/>
    </source>
</evidence>
<name>A0A921JIQ9_9BACT</name>
<dbReference type="Pfam" id="PF16324">
    <property type="entry name" value="DUF4960"/>
    <property type="match status" value="1"/>
</dbReference>
<comment type="caution">
    <text evidence="2">The sequence shown here is derived from an EMBL/GenBank/DDBJ whole genome shotgun (WGS) entry which is preliminary data.</text>
</comment>
<evidence type="ECO:0000313" key="3">
    <source>
        <dbReference type="Proteomes" id="UP000711407"/>
    </source>
</evidence>
<accession>A0A921JIQ9</accession>
<protein>
    <submittedName>
        <fullName evidence="2">DUF4960 domain-containing protein</fullName>
    </submittedName>
</protein>
<organism evidence="2 3">
    <name type="scientific">Candidatus Amulumruptor caecigallinarius</name>
    <dbReference type="NCBI Taxonomy" id="2109911"/>
    <lineage>
        <taxon>Bacteria</taxon>
        <taxon>Pseudomonadati</taxon>
        <taxon>Bacteroidota</taxon>
        <taxon>Bacteroidia</taxon>
        <taxon>Bacteroidales</taxon>
        <taxon>Muribaculaceae</taxon>
        <taxon>Candidatus Amulumruptor</taxon>
    </lineage>
</organism>
<dbReference type="EMBL" id="DYXT01000043">
    <property type="protein sequence ID" value="HJE39732.1"/>
    <property type="molecule type" value="Genomic_DNA"/>
</dbReference>
<sequence length="349" mass="37718">MAAGISASAEKMAMIVASDDISSLNSQEKTAAQYFQQNFPDGEIIAVNDIDRILDGGYGVVWVHIDRCNIQKGWRNLPDGFGSDEVADALGLYLEDGGSLYLSKHATQLTVAINRLPEAYAPGIFGAADGGNGTDVWTIQPRIGVMNMEADPTQYYDHSSHPIYKGLATLPAGHEYANFATETYPMEGTGDGTVMWREDHNCMWDLNAYQYTSPGKNTTEMFEKDFSATVLGTWGHVLDYCVAGIVEFHPVDTKGAVIANGLAACEWAPRNSGNAYHSNLEKLTGNTINYLASLSGASSTDIMSADEVGANDAEAEYFNLQGVRVAASELAPGIYVVRKGSDVTKRIIR</sequence>
<evidence type="ECO:0000313" key="2">
    <source>
        <dbReference type="EMBL" id="HJE39732.1"/>
    </source>
</evidence>
<dbReference type="InterPro" id="IPR032526">
    <property type="entry name" value="DUF4960"/>
</dbReference>
<gene>
    <name evidence="2" type="ORF">K8V47_08265</name>
</gene>
<proteinExistence type="predicted"/>